<dbReference type="InterPro" id="IPR027463">
    <property type="entry name" value="AcrB_DN_DC_subdom"/>
</dbReference>
<evidence type="ECO:0000313" key="1">
    <source>
        <dbReference type="EMBL" id="SUB15605.1"/>
    </source>
</evidence>
<keyword evidence="2" id="KW-1185">Reference proteome</keyword>
<protein>
    <submittedName>
        <fullName evidence="1">Multidrug-efflux transporter MexB</fullName>
    </submittedName>
</protein>
<proteinExistence type="predicted"/>
<accession>A0A379ACH6</accession>
<dbReference type="Gene3D" id="3.30.2090.10">
    <property type="entry name" value="Multidrug efflux transporter AcrB TolC docking domain, DN and DC subdomains"/>
    <property type="match status" value="1"/>
</dbReference>
<dbReference type="EMBL" id="UGSO01000001">
    <property type="protein sequence ID" value="SUB15605.1"/>
    <property type="molecule type" value="Genomic_DNA"/>
</dbReference>
<dbReference type="Proteomes" id="UP000254640">
    <property type="component" value="Unassembled WGS sequence"/>
</dbReference>
<name>A0A379ACH6_ENTAG</name>
<organism evidence="1 2">
    <name type="scientific">Enterobacter agglomerans</name>
    <name type="common">Erwinia herbicola</name>
    <name type="synonym">Pantoea agglomerans</name>
    <dbReference type="NCBI Taxonomy" id="549"/>
    <lineage>
        <taxon>Bacteria</taxon>
        <taxon>Pseudomonadati</taxon>
        <taxon>Pseudomonadota</taxon>
        <taxon>Gammaproteobacteria</taxon>
        <taxon>Enterobacterales</taxon>
        <taxon>Erwiniaceae</taxon>
        <taxon>Pantoea</taxon>
        <taxon>Pantoea agglomerans group</taxon>
    </lineage>
</organism>
<gene>
    <name evidence="1" type="primary">mexB_2</name>
    <name evidence="1" type="ORF">NCTC9381_01492</name>
</gene>
<reference evidence="1 2" key="1">
    <citation type="submission" date="2018-06" db="EMBL/GenBank/DDBJ databases">
        <authorList>
            <consortium name="Pathogen Informatics"/>
            <person name="Doyle S."/>
        </authorList>
    </citation>
    <scope>NUCLEOTIDE SEQUENCE [LARGE SCALE GENOMIC DNA]</scope>
    <source>
        <strain evidence="1 2">NCTC9381</strain>
    </source>
</reference>
<evidence type="ECO:0000313" key="2">
    <source>
        <dbReference type="Proteomes" id="UP000254640"/>
    </source>
</evidence>
<dbReference type="AlphaFoldDB" id="A0A379ACH6"/>
<sequence length="62" mass="6482">MRCVSGSIPNKLIAYSLTTEDVVSEIQSQNTQVAVGQVGGLPSVEKQALNATVKRPVDAADP</sequence>
<dbReference type="SUPFAM" id="SSF82714">
    <property type="entry name" value="Multidrug efflux transporter AcrB TolC docking domain, DN and DC subdomains"/>
    <property type="match status" value="1"/>
</dbReference>